<organism evidence="1 2">
    <name type="scientific">Polychaeton citri CBS 116435</name>
    <dbReference type="NCBI Taxonomy" id="1314669"/>
    <lineage>
        <taxon>Eukaryota</taxon>
        <taxon>Fungi</taxon>
        <taxon>Dikarya</taxon>
        <taxon>Ascomycota</taxon>
        <taxon>Pezizomycotina</taxon>
        <taxon>Dothideomycetes</taxon>
        <taxon>Dothideomycetidae</taxon>
        <taxon>Capnodiales</taxon>
        <taxon>Capnodiaceae</taxon>
        <taxon>Polychaeton</taxon>
    </lineage>
</organism>
<reference evidence="1" key="1">
    <citation type="journal article" date="2020" name="Stud. Mycol.">
        <title>101 Dothideomycetes genomes: a test case for predicting lifestyles and emergence of pathogens.</title>
        <authorList>
            <person name="Haridas S."/>
            <person name="Albert R."/>
            <person name="Binder M."/>
            <person name="Bloem J."/>
            <person name="Labutti K."/>
            <person name="Salamov A."/>
            <person name="Andreopoulos B."/>
            <person name="Baker S."/>
            <person name="Barry K."/>
            <person name="Bills G."/>
            <person name="Bluhm B."/>
            <person name="Cannon C."/>
            <person name="Castanera R."/>
            <person name="Culley D."/>
            <person name="Daum C."/>
            <person name="Ezra D."/>
            <person name="Gonzalez J."/>
            <person name="Henrissat B."/>
            <person name="Kuo A."/>
            <person name="Liang C."/>
            <person name="Lipzen A."/>
            <person name="Lutzoni F."/>
            <person name="Magnuson J."/>
            <person name="Mondo S."/>
            <person name="Nolan M."/>
            <person name="Ohm R."/>
            <person name="Pangilinan J."/>
            <person name="Park H.-J."/>
            <person name="Ramirez L."/>
            <person name="Alfaro M."/>
            <person name="Sun H."/>
            <person name="Tritt A."/>
            <person name="Yoshinaga Y."/>
            <person name="Zwiers L.-H."/>
            <person name="Turgeon B."/>
            <person name="Goodwin S."/>
            <person name="Spatafora J."/>
            <person name="Crous P."/>
            <person name="Grigoriev I."/>
        </authorList>
    </citation>
    <scope>NUCLEOTIDE SEQUENCE</scope>
    <source>
        <strain evidence="1">CBS 116435</strain>
    </source>
</reference>
<protein>
    <recommendedName>
        <fullName evidence="3">F-box domain-containing protein</fullName>
    </recommendedName>
</protein>
<dbReference type="AlphaFoldDB" id="A0A9P4Q3A5"/>
<name>A0A9P4Q3A5_9PEZI</name>
<dbReference type="EMBL" id="MU003807">
    <property type="protein sequence ID" value="KAF2719793.1"/>
    <property type="molecule type" value="Genomic_DNA"/>
</dbReference>
<sequence length="227" mass="25485">MPAPPTASLMGLPYELREQILQPVLLSSDLLETQPPLWGSNADFVHPVMQVCRLLRAEALETFFRTNRFRWVFSTTSHHRTDPIGAKLRPDIEEQLRPFHRDADPLPSAIPWLYPHLATDLRHLTLLLHMRRYSSAEDLASFALRLRAAVQALDHGRRLRDLRLVITMADLTTSLTGAEIEALRALWEIRVAGGGEVGVRFKVLPPGARVGVEAVLKGLPDRIMGKG</sequence>
<gene>
    <name evidence="1" type="ORF">K431DRAFT_286431</name>
</gene>
<proteinExistence type="predicted"/>
<dbReference type="OrthoDB" id="62952at2759"/>
<dbReference type="Proteomes" id="UP000799441">
    <property type="component" value="Unassembled WGS sequence"/>
</dbReference>
<comment type="caution">
    <text evidence="1">The sequence shown here is derived from an EMBL/GenBank/DDBJ whole genome shotgun (WGS) entry which is preliminary data.</text>
</comment>
<keyword evidence="2" id="KW-1185">Reference proteome</keyword>
<evidence type="ECO:0000313" key="2">
    <source>
        <dbReference type="Proteomes" id="UP000799441"/>
    </source>
</evidence>
<evidence type="ECO:0000313" key="1">
    <source>
        <dbReference type="EMBL" id="KAF2719793.1"/>
    </source>
</evidence>
<accession>A0A9P4Q3A5</accession>
<evidence type="ECO:0008006" key="3">
    <source>
        <dbReference type="Google" id="ProtNLM"/>
    </source>
</evidence>